<organism evidence="2 3">
    <name type="scientific">Haemaphysalis longicornis</name>
    <name type="common">Bush tick</name>
    <dbReference type="NCBI Taxonomy" id="44386"/>
    <lineage>
        <taxon>Eukaryota</taxon>
        <taxon>Metazoa</taxon>
        <taxon>Ecdysozoa</taxon>
        <taxon>Arthropoda</taxon>
        <taxon>Chelicerata</taxon>
        <taxon>Arachnida</taxon>
        <taxon>Acari</taxon>
        <taxon>Parasitiformes</taxon>
        <taxon>Ixodida</taxon>
        <taxon>Ixodoidea</taxon>
        <taxon>Ixodidae</taxon>
        <taxon>Haemaphysalinae</taxon>
        <taxon>Haemaphysalis</taxon>
    </lineage>
</organism>
<reference evidence="2 3" key="1">
    <citation type="journal article" date="2020" name="Cell">
        <title>Large-Scale Comparative Analyses of Tick Genomes Elucidate Their Genetic Diversity and Vector Capacities.</title>
        <authorList>
            <consortium name="Tick Genome and Microbiome Consortium (TIGMIC)"/>
            <person name="Jia N."/>
            <person name="Wang J."/>
            <person name="Shi W."/>
            <person name="Du L."/>
            <person name="Sun Y."/>
            <person name="Zhan W."/>
            <person name="Jiang J.F."/>
            <person name="Wang Q."/>
            <person name="Zhang B."/>
            <person name="Ji P."/>
            <person name="Bell-Sakyi L."/>
            <person name="Cui X.M."/>
            <person name="Yuan T.T."/>
            <person name="Jiang B.G."/>
            <person name="Yang W.F."/>
            <person name="Lam T.T."/>
            <person name="Chang Q.C."/>
            <person name="Ding S.J."/>
            <person name="Wang X.J."/>
            <person name="Zhu J.G."/>
            <person name="Ruan X.D."/>
            <person name="Zhao L."/>
            <person name="Wei J.T."/>
            <person name="Ye R.Z."/>
            <person name="Que T.C."/>
            <person name="Du C.H."/>
            <person name="Zhou Y.H."/>
            <person name="Cheng J.X."/>
            <person name="Dai P.F."/>
            <person name="Guo W.B."/>
            <person name="Han X.H."/>
            <person name="Huang E.J."/>
            <person name="Li L.F."/>
            <person name="Wei W."/>
            <person name="Gao Y.C."/>
            <person name="Liu J.Z."/>
            <person name="Shao H.Z."/>
            <person name="Wang X."/>
            <person name="Wang C.C."/>
            <person name="Yang T.C."/>
            <person name="Huo Q.B."/>
            <person name="Li W."/>
            <person name="Chen H.Y."/>
            <person name="Chen S.E."/>
            <person name="Zhou L.G."/>
            <person name="Ni X.B."/>
            <person name="Tian J.H."/>
            <person name="Sheng Y."/>
            <person name="Liu T."/>
            <person name="Pan Y.S."/>
            <person name="Xia L.Y."/>
            <person name="Li J."/>
            <person name="Zhao F."/>
            <person name="Cao W.C."/>
        </authorList>
    </citation>
    <scope>NUCLEOTIDE SEQUENCE [LARGE SCALE GENOMIC DNA]</scope>
    <source>
        <strain evidence="2">HaeL-2018</strain>
    </source>
</reference>
<feature type="transmembrane region" description="Helical" evidence="1">
    <location>
        <begin position="128"/>
        <end position="149"/>
    </location>
</feature>
<gene>
    <name evidence="2" type="ORF">HPB48_006695</name>
</gene>
<keyword evidence="1" id="KW-0472">Membrane</keyword>
<dbReference type="OrthoDB" id="6480019at2759"/>
<dbReference type="Proteomes" id="UP000821853">
    <property type="component" value="Chromosome 2"/>
</dbReference>
<proteinExistence type="predicted"/>
<evidence type="ECO:0000256" key="1">
    <source>
        <dbReference type="SAM" id="Phobius"/>
    </source>
</evidence>
<evidence type="ECO:0000313" key="2">
    <source>
        <dbReference type="EMBL" id="KAH9367314.1"/>
    </source>
</evidence>
<dbReference type="InterPro" id="IPR036116">
    <property type="entry name" value="FN3_sf"/>
</dbReference>
<evidence type="ECO:0000313" key="3">
    <source>
        <dbReference type="Proteomes" id="UP000821853"/>
    </source>
</evidence>
<keyword evidence="3" id="KW-1185">Reference proteome</keyword>
<accession>A0A9J6FVQ3</accession>
<comment type="caution">
    <text evidence="2">The sequence shown here is derived from an EMBL/GenBank/DDBJ whole genome shotgun (WGS) entry which is preliminary data.</text>
</comment>
<keyword evidence="1" id="KW-0812">Transmembrane</keyword>
<dbReference type="SUPFAM" id="SSF49265">
    <property type="entry name" value="Fibronectin type III"/>
    <property type="match status" value="1"/>
</dbReference>
<dbReference type="EMBL" id="JABSTR010000004">
    <property type="protein sequence ID" value="KAH9367314.1"/>
    <property type="molecule type" value="Genomic_DNA"/>
</dbReference>
<sequence>MAITFQTSSLHADSFAETPSIVRECQLLNKTLTSLLIECQRRSDDHHTFVMELHDASSNLLVRRVTSTTPRFQLSELHPTNYYTILVYTTNGVDTSRTLNISISSTQAAMANTFEKGVGLSQVSLGAILGPLAAVIVILGSAICIAYFCKRHHRRREKHDVDDTVTSSRAEEKAEMFSIPLSPSQTKVDCKRDDIGPAVEVVTHYNRDIAEKLPLQCYGKCAMM</sequence>
<name>A0A9J6FVQ3_HAELO</name>
<keyword evidence="1" id="KW-1133">Transmembrane helix</keyword>
<dbReference type="OMA" id="VDCKRDD"/>
<protein>
    <submittedName>
        <fullName evidence="2">Uncharacterized protein</fullName>
    </submittedName>
</protein>
<dbReference type="VEuPathDB" id="VectorBase:HLOH_046621"/>
<dbReference type="AlphaFoldDB" id="A0A9J6FVQ3"/>